<feature type="domain" description="DUF6249" evidence="2">
    <location>
        <begin position="8"/>
        <end position="110"/>
    </location>
</feature>
<name>A0A0F9VSH9_9ZZZZ</name>
<keyword evidence="1" id="KW-0812">Transmembrane</keyword>
<proteinExistence type="predicted"/>
<accession>A0A0F9VSH9</accession>
<keyword evidence="1" id="KW-1133">Transmembrane helix</keyword>
<organism evidence="3">
    <name type="scientific">marine sediment metagenome</name>
    <dbReference type="NCBI Taxonomy" id="412755"/>
    <lineage>
        <taxon>unclassified sequences</taxon>
        <taxon>metagenomes</taxon>
        <taxon>ecological metagenomes</taxon>
    </lineage>
</organism>
<evidence type="ECO:0000256" key="1">
    <source>
        <dbReference type="SAM" id="Phobius"/>
    </source>
</evidence>
<reference evidence="3" key="1">
    <citation type="journal article" date="2015" name="Nature">
        <title>Complex archaea that bridge the gap between prokaryotes and eukaryotes.</title>
        <authorList>
            <person name="Spang A."/>
            <person name="Saw J.H."/>
            <person name="Jorgensen S.L."/>
            <person name="Zaremba-Niedzwiedzka K."/>
            <person name="Martijn J."/>
            <person name="Lind A.E."/>
            <person name="van Eijk R."/>
            <person name="Schleper C."/>
            <person name="Guy L."/>
            <person name="Ettema T.J."/>
        </authorList>
    </citation>
    <scope>NUCLEOTIDE SEQUENCE</scope>
</reference>
<gene>
    <name evidence="3" type="ORF">LCGC14_0062110</name>
</gene>
<feature type="transmembrane region" description="Helical" evidence="1">
    <location>
        <begin position="6"/>
        <end position="24"/>
    </location>
</feature>
<evidence type="ECO:0000313" key="3">
    <source>
        <dbReference type="EMBL" id="KKO07025.1"/>
    </source>
</evidence>
<sequence length="122" mass="13499">MYEEWIPIVLFLCIAACLIVFLYLRHLGQVRKMDTVLKLAEHGGQVTDQMLQLLGENNKAVNDMRKGLILIAISLPVILGFIVQGNWTAAIFVGGILLCAGLAYLVVMKYGNSHQGGRQELD</sequence>
<dbReference type="Pfam" id="PF19762">
    <property type="entry name" value="DUF6249"/>
    <property type="match status" value="1"/>
</dbReference>
<protein>
    <recommendedName>
        <fullName evidence="2">DUF6249 domain-containing protein</fullName>
    </recommendedName>
</protein>
<keyword evidence="1" id="KW-0472">Membrane</keyword>
<comment type="caution">
    <text evidence="3">The sequence shown here is derived from an EMBL/GenBank/DDBJ whole genome shotgun (WGS) entry which is preliminary data.</text>
</comment>
<dbReference type="InterPro" id="IPR046216">
    <property type="entry name" value="DUF6249"/>
</dbReference>
<feature type="transmembrane region" description="Helical" evidence="1">
    <location>
        <begin position="67"/>
        <end position="83"/>
    </location>
</feature>
<feature type="transmembrane region" description="Helical" evidence="1">
    <location>
        <begin position="89"/>
        <end position="108"/>
    </location>
</feature>
<dbReference type="AlphaFoldDB" id="A0A0F9VSH9"/>
<evidence type="ECO:0000259" key="2">
    <source>
        <dbReference type="Pfam" id="PF19762"/>
    </source>
</evidence>
<dbReference type="EMBL" id="LAZR01000014">
    <property type="protein sequence ID" value="KKO07025.1"/>
    <property type="molecule type" value="Genomic_DNA"/>
</dbReference>